<protein>
    <submittedName>
        <fullName evidence="3">Kinesin motor domain-containing protein</fullName>
    </submittedName>
</protein>
<evidence type="ECO:0000313" key="2">
    <source>
        <dbReference type="Proteomes" id="UP000095280"/>
    </source>
</evidence>
<proteinExistence type="predicted"/>
<evidence type="ECO:0000256" key="1">
    <source>
        <dbReference type="SAM" id="MobiDB-lite"/>
    </source>
</evidence>
<dbReference type="Proteomes" id="UP000095280">
    <property type="component" value="Unplaced"/>
</dbReference>
<keyword evidence="2" id="KW-1185">Reference proteome</keyword>
<evidence type="ECO:0000313" key="3">
    <source>
        <dbReference type="WBParaSite" id="maker-unitig_21689-snap-gene-0.2-mRNA-1"/>
    </source>
</evidence>
<dbReference type="WBParaSite" id="maker-unitig_21689-snap-gene-0.2-mRNA-1">
    <property type="protein sequence ID" value="maker-unitig_21689-snap-gene-0.2-mRNA-1"/>
    <property type="gene ID" value="maker-unitig_21689-snap-gene-0.2"/>
</dbReference>
<feature type="region of interest" description="Disordered" evidence="1">
    <location>
        <begin position="1"/>
        <end position="29"/>
    </location>
</feature>
<name>A0A1I8F6F5_9PLAT</name>
<reference evidence="3" key="1">
    <citation type="submission" date="2016-11" db="UniProtKB">
        <authorList>
            <consortium name="WormBaseParasite"/>
        </authorList>
    </citation>
    <scope>IDENTIFICATION</scope>
</reference>
<accession>A0A1I8F6F5</accession>
<sequence>EAGSASFSDGQAAEFNFGDQGATTTAGRAPAQRIGTQLISIASASRSQTGAAMESAISSRQHYYQNSFDQEIISLSSTCFATVTNWNHCNNNTNISEIESTSVVIQVWPPSGLTDDDAAGSRLRVGICRKSRPEVRTARVFERPSAKRFLPACGPAQPGQRYWPNHHWLN</sequence>
<dbReference type="AlphaFoldDB" id="A0A1I8F6F5"/>
<organism evidence="2 3">
    <name type="scientific">Macrostomum lignano</name>
    <dbReference type="NCBI Taxonomy" id="282301"/>
    <lineage>
        <taxon>Eukaryota</taxon>
        <taxon>Metazoa</taxon>
        <taxon>Spiralia</taxon>
        <taxon>Lophotrochozoa</taxon>
        <taxon>Platyhelminthes</taxon>
        <taxon>Rhabditophora</taxon>
        <taxon>Macrostomorpha</taxon>
        <taxon>Macrostomida</taxon>
        <taxon>Macrostomidae</taxon>
        <taxon>Macrostomum</taxon>
    </lineage>
</organism>